<evidence type="ECO:0000256" key="4">
    <source>
        <dbReference type="ARBA" id="ARBA00022980"/>
    </source>
</evidence>
<evidence type="ECO:0000256" key="7">
    <source>
        <dbReference type="HAMAP-Rule" id="MF_01337"/>
    </source>
</evidence>
<evidence type="ECO:0000256" key="3">
    <source>
        <dbReference type="ARBA" id="ARBA00022884"/>
    </source>
</evidence>
<comment type="function">
    <text evidence="7">This is one of the proteins that bind and probably mediate the attachment of the 5S RNA into the large ribosomal subunit, where it forms part of the central protuberance.</text>
</comment>
<dbReference type="PANTHER" id="PTHR12899:SF3">
    <property type="entry name" value="LARGE RIBOSOMAL SUBUNIT PROTEIN UL18M"/>
    <property type="match status" value="1"/>
</dbReference>
<dbReference type="FunFam" id="3.30.420.100:FF:000001">
    <property type="entry name" value="50S ribosomal protein L18"/>
    <property type="match status" value="1"/>
</dbReference>
<keyword evidence="3 7" id="KW-0694">RNA-binding</keyword>
<name>A0A1G2KX07_9BACT</name>
<evidence type="ECO:0000313" key="8">
    <source>
        <dbReference type="EMBL" id="OHA02971.1"/>
    </source>
</evidence>
<dbReference type="NCBIfam" id="TIGR00060">
    <property type="entry name" value="L18_bact"/>
    <property type="match status" value="1"/>
</dbReference>
<dbReference type="GO" id="GO:0008097">
    <property type="term" value="F:5S rRNA binding"/>
    <property type="evidence" value="ECO:0007669"/>
    <property type="project" value="TreeGrafter"/>
</dbReference>
<sequence length="119" mass="13448">MKQAREKNARRIRRHRRVRARIIGVAERPRMTVFRSNKHLWIQLIDDKAGHTIAAVSDRELSPKDAKGRVDAAMLLGGMIAKKAQEKKITSAVFDRGSYRYHGIVRAVAEGARKGGLTF</sequence>
<comment type="caution">
    <text evidence="8">The sequence shown here is derived from an EMBL/GenBank/DDBJ whole genome shotgun (WGS) entry which is preliminary data.</text>
</comment>
<evidence type="ECO:0000256" key="2">
    <source>
        <dbReference type="ARBA" id="ARBA00022730"/>
    </source>
</evidence>
<dbReference type="SUPFAM" id="SSF53137">
    <property type="entry name" value="Translational machinery components"/>
    <property type="match status" value="1"/>
</dbReference>
<dbReference type="Pfam" id="PF00861">
    <property type="entry name" value="Ribosomal_L18p"/>
    <property type="match status" value="1"/>
</dbReference>
<evidence type="ECO:0000313" key="9">
    <source>
        <dbReference type="Proteomes" id="UP000178510"/>
    </source>
</evidence>
<dbReference type="Proteomes" id="UP000178510">
    <property type="component" value="Unassembled WGS sequence"/>
</dbReference>
<dbReference type="PANTHER" id="PTHR12899">
    <property type="entry name" value="39S RIBOSOMAL PROTEIN L18, MITOCHONDRIAL"/>
    <property type="match status" value="1"/>
</dbReference>
<keyword evidence="4 7" id="KW-0689">Ribosomal protein</keyword>
<evidence type="ECO:0000256" key="5">
    <source>
        <dbReference type="ARBA" id="ARBA00023274"/>
    </source>
</evidence>
<comment type="subunit">
    <text evidence="7">Part of the 50S ribosomal subunit; part of the 5S rRNA/L5/L18/L25 subcomplex. Contacts the 5S and 23S rRNAs.</text>
</comment>
<reference evidence="8 9" key="1">
    <citation type="journal article" date="2016" name="Nat. Commun.">
        <title>Thousands of microbial genomes shed light on interconnected biogeochemical processes in an aquifer system.</title>
        <authorList>
            <person name="Anantharaman K."/>
            <person name="Brown C.T."/>
            <person name="Hug L.A."/>
            <person name="Sharon I."/>
            <person name="Castelle C.J."/>
            <person name="Probst A.J."/>
            <person name="Thomas B.C."/>
            <person name="Singh A."/>
            <person name="Wilkins M.J."/>
            <person name="Karaoz U."/>
            <person name="Brodie E.L."/>
            <person name="Williams K.H."/>
            <person name="Hubbard S.S."/>
            <person name="Banfield J.F."/>
        </authorList>
    </citation>
    <scope>NUCLEOTIDE SEQUENCE [LARGE SCALE GENOMIC DNA]</scope>
</reference>
<dbReference type="HAMAP" id="MF_01337_B">
    <property type="entry name" value="Ribosomal_uL18_B"/>
    <property type="match status" value="1"/>
</dbReference>
<keyword evidence="5 7" id="KW-0687">Ribonucleoprotein</keyword>
<dbReference type="GO" id="GO:0006412">
    <property type="term" value="P:translation"/>
    <property type="evidence" value="ECO:0007669"/>
    <property type="project" value="UniProtKB-UniRule"/>
</dbReference>
<dbReference type="Gene3D" id="3.30.420.100">
    <property type="match status" value="1"/>
</dbReference>
<proteinExistence type="inferred from homology"/>
<dbReference type="GO" id="GO:0022625">
    <property type="term" value="C:cytosolic large ribosomal subunit"/>
    <property type="evidence" value="ECO:0007669"/>
    <property type="project" value="TreeGrafter"/>
</dbReference>
<dbReference type="InterPro" id="IPR057268">
    <property type="entry name" value="Ribosomal_L18"/>
</dbReference>
<gene>
    <name evidence="7" type="primary">rplR</name>
    <name evidence="8" type="ORF">A3J58_02000</name>
</gene>
<dbReference type="InterPro" id="IPR005484">
    <property type="entry name" value="Ribosomal_uL18_bac/plant/anim"/>
</dbReference>
<protein>
    <recommendedName>
        <fullName evidence="6 7">Large ribosomal subunit protein uL18</fullName>
    </recommendedName>
</protein>
<dbReference type="CDD" id="cd00432">
    <property type="entry name" value="Ribosomal_L18_L5e"/>
    <property type="match status" value="1"/>
</dbReference>
<dbReference type="STRING" id="1802274.A3J58_02000"/>
<dbReference type="InterPro" id="IPR004389">
    <property type="entry name" value="Ribosomal_uL18_bac-type"/>
</dbReference>
<accession>A0A1G2KX07</accession>
<organism evidence="8 9">
    <name type="scientific">Candidatus Sungbacteria bacterium RIFCSPHIGHO2_02_FULL_52_23</name>
    <dbReference type="NCBI Taxonomy" id="1802274"/>
    <lineage>
        <taxon>Bacteria</taxon>
        <taxon>Candidatus Sungiibacteriota</taxon>
    </lineage>
</organism>
<dbReference type="GO" id="GO:0003735">
    <property type="term" value="F:structural constituent of ribosome"/>
    <property type="evidence" value="ECO:0007669"/>
    <property type="project" value="InterPro"/>
</dbReference>
<keyword evidence="2 7" id="KW-0699">rRNA-binding</keyword>
<evidence type="ECO:0000256" key="1">
    <source>
        <dbReference type="ARBA" id="ARBA00007116"/>
    </source>
</evidence>
<evidence type="ECO:0000256" key="6">
    <source>
        <dbReference type="ARBA" id="ARBA00035197"/>
    </source>
</evidence>
<comment type="similarity">
    <text evidence="1 7">Belongs to the universal ribosomal protein uL18 family.</text>
</comment>
<dbReference type="AlphaFoldDB" id="A0A1G2KX07"/>
<dbReference type="EMBL" id="MHQM01000034">
    <property type="protein sequence ID" value="OHA02971.1"/>
    <property type="molecule type" value="Genomic_DNA"/>
</dbReference>